<dbReference type="InterPro" id="IPR008926">
    <property type="entry name" value="RNR_R1-su_N"/>
</dbReference>
<dbReference type="PROSITE" id="PS51161">
    <property type="entry name" value="ATP_CONE"/>
    <property type="match status" value="1"/>
</dbReference>
<dbReference type="InterPro" id="IPR013509">
    <property type="entry name" value="RNR_lsu_N"/>
</dbReference>
<protein>
    <recommendedName>
        <fullName evidence="2">ribonucleoside-diphosphate reductase</fullName>
        <ecNumber evidence="2">1.17.4.1</ecNumber>
    </recommendedName>
</protein>
<keyword evidence="6" id="KW-0560">Oxidoreductase</keyword>
<dbReference type="SUPFAM" id="SSF48168">
    <property type="entry name" value="R1 subunit of ribonucleotide reductase, N-terminal domain"/>
    <property type="match status" value="1"/>
</dbReference>
<evidence type="ECO:0000256" key="6">
    <source>
        <dbReference type="ARBA" id="ARBA00023002"/>
    </source>
</evidence>
<dbReference type="InterPro" id="IPR039718">
    <property type="entry name" value="Rrm1"/>
</dbReference>
<sequence length="770" mass="87908">MQVVKRNGNSEPVSFDKITKRISDLCTGLQHVDPILVAKDAINSLYDGISTKELDTLSADICASKAHHYPDYNMLGGRILSSNLSKETHDKYINVVEALYPVRLSRTFYDFVVANQEVIQTFFNYSRDLLFDYFAMKTLERSYLFRMNDVIIERPQHTWMRVAIQIHACSPSEIEKDNDFILGKIKETYDYMSQLYFTHATPTLFNSGTQRPQLSSCFLYSSEDNIEGIFKTISDTAKISKWAGGIGLSIANIRASGSLIRGTNGKSEGIVPLCKTLEMVGRYINQGGKRKGSIAVYNEPWHADIYAFIELRKNTGDENLRARDLFLGLWTPDLFMKRVEKDDMWSLMCPDECPGLVDSYGDQFEQLYTHYENEKKYKRQVKARDLWNHILEHQIETGMPYMAFKDNVNSKNMQSQLGVIRNSNLCAEIALVSNSENYAVCNLASICLPKFVKDKEFDFDKLIEISGLVTYNLNCVIDGNFYPTPETRKTNMQNRPIGIGVQGLADVYCMLGYPFGSNEARQLNIKIFEAIYYGSVRMSIKMAKTYGPYKSYEGSPHSEGKLQFSFYESPSLSLDWSSVLKDLSAYGMYNSLVTALMPTASTAQIMGNNECFEPFTTNIYVRKTLAGEFIVVNQHLIRTLIDKKLWTKNVYEEMLYDNGSIQRIASIPADIKELYKTAYELKVTDILKQAVERSPFIDHMQSMNLFMEKVSFKVLNSSHFYSWRNGLKTGMYYLRTQPAVDPIKFGLDATSIVRIRTGRKTEEQCESCSA</sequence>
<dbReference type="Pfam" id="PF03477">
    <property type="entry name" value="ATP-cone"/>
    <property type="match status" value="1"/>
</dbReference>
<evidence type="ECO:0000313" key="9">
    <source>
        <dbReference type="EMBL" id="QHU15735.1"/>
    </source>
</evidence>
<dbReference type="GO" id="GO:0004748">
    <property type="term" value="F:ribonucleoside-diphosphate reductase activity, thioredoxin disulfide as acceptor"/>
    <property type="evidence" value="ECO:0007669"/>
    <property type="project" value="UniProtKB-EC"/>
</dbReference>
<dbReference type="InterPro" id="IPR013346">
    <property type="entry name" value="NrdE_NrdA_C"/>
</dbReference>
<dbReference type="InterPro" id="IPR000788">
    <property type="entry name" value="RNR_lg_C"/>
</dbReference>
<evidence type="ECO:0000256" key="7">
    <source>
        <dbReference type="ARBA" id="ARBA00023116"/>
    </source>
</evidence>
<comment type="similarity">
    <text evidence="1">Belongs to the ribonucleoside diphosphate reductase large chain family.</text>
</comment>
<evidence type="ECO:0000256" key="1">
    <source>
        <dbReference type="ARBA" id="ARBA00010406"/>
    </source>
</evidence>
<dbReference type="UniPathway" id="UPA00326"/>
<evidence type="ECO:0000259" key="8">
    <source>
        <dbReference type="PROSITE" id="PS51161"/>
    </source>
</evidence>
<proteinExistence type="inferred from homology"/>
<keyword evidence="7" id="KW-0215">Deoxyribonucleotide synthesis</keyword>
<dbReference type="Pfam" id="PF00317">
    <property type="entry name" value="Ribonuc_red_lgN"/>
    <property type="match status" value="1"/>
</dbReference>
<dbReference type="SUPFAM" id="SSF51998">
    <property type="entry name" value="PFL-like glycyl radical enzymes"/>
    <property type="match status" value="1"/>
</dbReference>
<evidence type="ECO:0000256" key="5">
    <source>
        <dbReference type="ARBA" id="ARBA00022840"/>
    </source>
</evidence>
<dbReference type="PRINTS" id="PR01183">
    <property type="entry name" value="RIBORDTASEM1"/>
</dbReference>
<keyword evidence="4" id="KW-0547">Nucleotide-binding</keyword>
<keyword evidence="3" id="KW-0021">Allosteric enzyme</keyword>
<organism evidence="9">
    <name type="scientific">viral metagenome</name>
    <dbReference type="NCBI Taxonomy" id="1070528"/>
    <lineage>
        <taxon>unclassified sequences</taxon>
        <taxon>metagenomes</taxon>
        <taxon>organismal metagenomes</taxon>
    </lineage>
</organism>
<dbReference type="GO" id="GO:0009263">
    <property type="term" value="P:deoxyribonucleotide biosynthetic process"/>
    <property type="evidence" value="ECO:0007669"/>
    <property type="project" value="UniProtKB-KW"/>
</dbReference>
<dbReference type="InterPro" id="IPR005144">
    <property type="entry name" value="ATP-cone_dom"/>
</dbReference>
<dbReference type="NCBIfam" id="TIGR02506">
    <property type="entry name" value="NrdE_NrdA"/>
    <property type="match status" value="1"/>
</dbReference>
<reference evidence="9" key="1">
    <citation type="journal article" date="2020" name="Nature">
        <title>Giant virus diversity and host interactions through global metagenomics.</title>
        <authorList>
            <person name="Schulz F."/>
            <person name="Roux S."/>
            <person name="Paez-Espino D."/>
            <person name="Jungbluth S."/>
            <person name="Walsh D.A."/>
            <person name="Denef V.J."/>
            <person name="McMahon K.D."/>
            <person name="Konstantinidis K.T."/>
            <person name="Eloe-Fadrosh E.A."/>
            <person name="Kyrpides N.C."/>
            <person name="Woyke T."/>
        </authorList>
    </citation>
    <scope>NUCLEOTIDE SEQUENCE</scope>
    <source>
        <strain evidence="9">GVMAG-S-3300010158-109</strain>
    </source>
</reference>
<dbReference type="CDD" id="cd01679">
    <property type="entry name" value="RNR_I"/>
    <property type="match status" value="1"/>
</dbReference>
<dbReference type="AlphaFoldDB" id="A0A6C0KCJ0"/>
<evidence type="ECO:0000256" key="4">
    <source>
        <dbReference type="ARBA" id="ARBA00022741"/>
    </source>
</evidence>
<dbReference type="Pfam" id="PF02867">
    <property type="entry name" value="Ribonuc_red_lgC"/>
    <property type="match status" value="1"/>
</dbReference>
<dbReference type="PANTHER" id="PTHR11573">
    <property type="entry name" value="RIBONUCLEOSIDE-DIPHOSPHATE REDUCTASE LARGE CHAIN"/>
    <property type="match status" value="1"/>
</dbReference>
<dbReference type="EMBL" id="MN740867">
    <property type="protein sequence ID" value="QHU15735.1"/>
    <property type="molecule type" value="Genomic_DNA"/>
</dbReference>
<dbReference type="EC" id="1.17.4.1" evidence="2"/>
<name>A0A6C0KCJ0_9ZZZZ</name>
<accession>A0A6C0KCJ0</accession>
<dbReference type="PANTHER" id="PTHR11573:SF6">
    <property type="entry name" value="RIBONUCLEOSIDE-DIPHOSPHATE REDUCTASE LARGE SUBUNIT"/>
    <property type="match status" value="1"/>
</dbReference>
<evidence type="ECO:0000256" key="2">
    <source>
        <dbReference type="ARBA" id="ARBA00012274"/>
    </source>
</evidence>
<evidence type="ECO:0000256" key="3">
    <source>
        <dbReference type="ARBA" id="ARBA00022533"/>
    </source>
</evidence>
<dbReference type="Gene3D" id="3.20.70.20">
    <property type="match status" value="1"/>
</dbReference>
<keyword evidence="5" id="KW-0067">ATP-binding</keyword>
<dbReference type="GO" id="GO:0005971">
    <property type="term" value="C:ribonucleoside-diphosphate reductase complex"/>
    <property type="evidence" value="ECO:0007669"/>
    <property type="project" value="TreeGrafter"/>
</dbReference>
<dbReference type="GO" id="GO:0005524">
    <property type="term" value="F:ATP binding"/>
    <property type="evidence" value="ECO:0007669"/>
    <property type="project" value="UniProtKB-KW"/>
</dbReference>
<feature type="domain" description="ATP-cone" evidence="8">
    <location>
        <begin position="1"/>
        <end position="90"/>
    </location>
</feature>
<dbReference type="PROSITE" id="PS00089">
    <property type="entry name" value="RIBORED_LARGE"/>
    <property type="match status" value="1"/>
</dbReference>